<evidence type="ECO:0000256" key="8">
    <source>
        <dbReference type="RuleBase" id="RU004447"/>
    </source>
</evidence>
<evidence type="ECO:0000256" key="5">
    <source>
        <dbReference type="ARBA" id="ARBA00022801"/>
    </source>
</evidence>
<accession>A0A396RP21</accession>
<feature type="domain" description="Peptidase M16 N-terminal" evidence="10">
    <location>
        <begin position="78"/>
        <end position="191"/>
    </location>
</feature>
<evidence type="ECO:0000256" key="7">
    <source>
        <dbReference type="ARBA" id="ARBA00023049"/>
    </source>
</evidence>
<evidence type="ECO:0000256" key="4">
    <source>
        <dbReference type="ARBA" id="ARBA00022723"/>
    </source>
</evidence>
<keyword evidence="13" id="KW-1185">Reference proteome</keyword>
<dbReference type="SUPFAM" id="SSF63411">
    <property type="entry name" value="LuxS/MPP-like metallohydrolase"/>
    <property type="match status" value="3"/>
</dbReference>
<dbReference type="InterPro" id="IPR011249">
    <property type="entry name" value="Metalloenz_LuxS/M16"/>
</dbReference>
<dbReference type="InterPro" id="IPR011765">
    <property type="entry name" value="Pept_M16_N"/>
</dbReference>
<evidence type="ECO:0000256" key="3">
    <source>
        <dbReference type="ARBA" id="ARBA00022670"/>
    </source>
</evidence>
<dbReference type="InterPro" id="IPR050626">
    <property type="entry name" value="Peptidase_M16"/>
</dbReference>
<dbReference type="Pfam" id="PF05193">
    <property type="entry name" value="Peptidase_M16_C"/>
    <property type="match status" value="2"/>
</dbReference>
<evidence type="ECO:0000313" key="13">
    <source>
        <dbReference type="Proteomes" id="UP000266693"/>
    </source>
</evidence>
<reference evidence="12 13" key="1">
    <citation type="submission" date="2018-08" db="EMBL/GenBank/DDBJ databases">
        <title>The multiple taxonomic identification of Sphingomonas gilva.</title>
        <authorList>
            <person name="Zhu D."/>
            <person name="Zheng S."/>
        </authorList>
    </citation>
    <scope>NUCLEOTIDE SEQUENCE [LARGE SCALE GENOMIC DNA]</scope>
    <source>
        <strain evidence="12 13">ZDH117</strain>
    </source>
</reference>
<dbReference type="GO" id="GO:0046872">
    <property type="term" value="F:metal ion binding"/>
    <property type="evidence" value="ECO:0007669"/>
    <property type="project" value="UniProtKB-KW"/>
</dbReference>
<comment type="caution">
    <text evidence="12">The sequence shown here is derived from an EMBL/GenBank/DDBJ whole genome shotgun (WGS) entry which is preliminary data.</text>
</comment>
<keyword evidence="5" id="KW-0378">Hydrolase</keyword>
<keyword evidence="3" id="KW-0645">Protease</keyword>
<dbReference type="OrthoDB" id="9811314at2"/>
<proteinExistence type="inferred from homology"/>
<sequence length="960" mass="102878">MRLTSARFALASALALSLAFPLSAQTAPAPAPAAQVQVDRSPWLYKGSDLPQDKAWIFGALPNGLRYAVRRNGVPPGQVSVRVRVDAGSLMETDAERGFAHLIEHLSFRGSEFVPDGEAKRIWQRLGVTFGADSNAQTSPTQTVYKLDLPAATPAGFDESMKILSGMVDSPGLSAAALDAERPVVLAEQREQPGPQRRVGDATRGLFFAGQPLAERSPIGTAETLTAATPAAVKAFHDRWYRPDRTVVIIAGDIDPALMEAAIVRHFADWRPAGPAPAEPDFGKPDPEARTSAALVEPAMPPTITLATLRPWQYNDDTAIFNQKRIVDLLAIRLINRRLERRARAGGSYLAAGAELDDVSRSVNATFVNIQPLGEDWEPALRDVRVVIADAMTNPPTQAEIDREVAEIDAAMKASVDTAPVEAGAKQADDMVQALDIRETVTTPQAAYEILQDMKRKKMFTPEAVLASSKKVFAGAATRAMIVTPTPSANAEQRLNAVLAEDVTGLIQGRKAAADVSFDQLPRFGKPGKVTSRSKVTELGIDRISFANGVNLLLWPTSAETGRVYVRVRFGRGYQALPKGRESAAWAADYALVQSGIGKIDQNGLEALTTARRIGMDFAIDDDAFELSAMTSAEDLADQLKLLAAKLVDPGWDPNPVIRARAAAIAGADSFDSAPAGVLARDLERLIRGGDPRWGTPGRETIARLTPEAFRALWEPLLKTGPIEVMVFGDVKAEPALAAVAATFGAMKPRQPAPVPPGGASVAFPAPNTTPEIRYHKGPETQAAAVIAWPTGGGSAGIAEGRKLQALSALFSDRLLDRLRSQEGASYSPQVISDWPVGLDNGGRIMAVGLVAPDKTDLFFRLAREIAADLAANPITRDELRRVMAPLMQQVARSSTGNSFWLRELEGGTFDPARIAAADTIARDYGTVTPADLQALAVKYLQPGKDWSFVVLPTPAKEGE</sequence>
<dbReference type="PROSITE" id="PS00143">
    <property type="entry name" value="INSULINASE"/>
    <property type="match status" value="1"/>
</dbReference>
<dbReference type="Proteomes" id="UP000266693">
    <property type="component" value="Unassembled WGS sequence"/>
</dbReference>
<comment type="similarity">
    <text evidence="2 8">Belongs to the peptidase M16 family.</text>
</comment>
<evidence type="ECO:0000313" key="12">
    <source>
        <dbReference type="EMBL" id="RHW18274.1"/>
    </source>
</evidence>
<dbReference type="Gene3D" id="3.30.830.10">
    <property type="entry name" value="Metalloenzyme, LuxS/M16 peptidase-like"/>
    <property type="match status" value="3"/>
</dbReference>
<evidence type="ECO:0000256" key="2">
    <source>
        <dbReference type="ARBA" id="ARBA00007261"/>
    </source>
</evidence>
<dbReference type="GO" id="GO:0006508">
    <property type="term" value="P:proteolysis"/>
    <property type="evidence" value="ECO:0007669"/>
    <property type="project" value="UniProtKB-KW"/>
</dbReference>
<evidence type="ECO:0000259" key="10">
    <source>
        <dbReference type="Pfam" id="PF00675"/>
    </source>
</evidence>
<name>A0A396RP21_9SPHN</name>
<feature type="domain" description="Peptidase M16 C-terminal" evidence="11">
    <location>
        <begin position="705"/>
        <end position="885"/>
    </location>
</feature>
<evidence type="ECO:0000256" key="1">
    <source>
        <dbReference type="ARBA" id="ARBA00001947"/>
    </source>
</evidence>
<keyword evidence="9" id="KW-0732">Signal</keyword>
<feature type="domain" description="Peptidase M16 C-terminal" evidence="11">
    <location>
        <begin position="229"/>
        <end position="404"/>
    </location>
</feature>
<dbReference type="RefSeq" id="WP_118863463.1">
    <property type="nucleotide sequence ID" value="NZ_QWLV01000002.1"/>
</dbReference>
<dbReference type="InterPro" id="IPR001431">
    <property type="entry name" value="Pept_M16_Zn_BS"/>
</dbReference>
<comment type="cofactor">
    <cofactor evidence="1">
        <name>Zn(2+)</name>
        <dbReference type="ChEBI" id="CHEBI:29105"/>
    </cofactor>
</comment>
<protein>
    <submittedName>
        <fullName evidence="12">Insulinase family protein</fullName>
    </submittedName>
</protein>
<dbReference type="PANTHER" id="PTHR43690">
    <property type="entry name" value="NARDILYSIN"/>
    <property type="match status" value="1"/>
</dbReference>
<evidence type="ECO:0000256" key="6">
    <source>
        <dbReference type="ARBA" id="ARBA00022833"/>
    </source>
</evidence>
<dbReference type="PANTHER" id="PTHR43690:SF17">
    <property type="entry name" value="PROTEIN YHJJ"/>
    <property type="match status" value="1"/>
</dbReference>
<keyword evidence="7" id="KW-0482">Metalloprotease</keyword>
<feature type="chain" id="PRO_5017328381" evidence="9">
    <location>
        <begin position="25"/>
        <end position="960"/>
    </location>
</feature>
<gene>
    <name evidence="12" type="ORF">D1610_07320</name>
</gene>
<evidence type="ECO:0000256" key="9">
    <source>
        <dbReference type="SAM" id="SignalP"/>
    </source>
</evidence>
<keyword evidence="6" id="KW-0862">Zinc</keyword>
<dbReference type="GO" id="GO:0004222">
    <property type="term" value="F:metalloendopeptidase activity"/>
    <property type="evidence" value="ECO:0007669"/>
    <property type="project" value="InterPro"/>
</dbReference>
<keyword evidence="4" id="KW-0479">Metal-binding</keyword>
<organism evidence="12 13">
    <name type="scientific">Sphingomonas gilva</name>
    <dbReference type="NCBI Taxonomy" id="2305907"/>
    <lineage>
        <taxon>Bacteria</taxon>
        <taxon>Pseudomonadati</taxon>
        <taxon>Pseudomonadota</taxon>
        <taxon>Alphaproteobacteria</taxon>
        <taxon>Sphingomonadales</taxon>
        <taxon>Sphingomonadaceae</taxon>
        <taxon>Sphingomonas</taxon>
    </lineage>
</organism>
<dbReference type="AlphaFoldDB" id="A0A396RP21"/>
<feature type="signal peptide" evidence="9">
    <location>
        <begin position="1"/>
        <end position="24"/>
    </location>
</feature>
<evidence type="ECO:0000259" key="11">
    <source>
        <dbReference type="Pfam" id="PF05193"/>
    </source>
</evidence>
<dbReference type="EMBL" id="QWLV01000002">
    <property type="protein sequence ID" value="RHW18274.1"/>
    <property type="molecule type" value="Genomic_DNA"/>
</dbReference>
<dbReference type="Pfam" id="PF00675">
    <property type="entry name" value="Peptidase_M16"/>
    <property type="match status" value="1"/>
</dbReference>
<dbReference type="InterPro" id="IPR007863">
    <property type="entry name" value="Peptidase_M16_C"/>
</dbReference>